<dbReference type="InterPro" id="IPR013517">
    <property type="entry name" value="FG-GAP"/>
</dbReference>
<dbReference type="InterPro" id="IPR028994">
    <property type="entry name" value="Integrin_alpha_N"/>
</dbReference>
<evidence type="ECO:0000259" key="14">
    <source>
        <dbReference type="Pfam" id="PF08441"/>
    </source>
</evidence>
<feature type="repeat" description="FG-GAP" evidence="12">
    <location>
        <begin position="171"/>
        <end position="224"/>
    </location>
</feature>
<keyword evidence="11" id="KW-0325">Glycoprotein</keyword>
<protein>
    <submittedName>
        <fullName evidence="17">Integrin, alpha 6, like</fullName>
    </submittedName>
</protein>
<evidence type="ECO:0000256" key="3">
    <source>
        <dbReference type="ARBA" id="ARBA00022692"/>
    </source>
</evidence>
<keyword evidence="8 13" id="KW-0401">Integrin</keyword>
<dbReference type="GO" id="GO:0007229">
    <property type="term" value="P:integrin-mediated signaling pathway"/>
    <property type="evidence" value="ECO:0007669"/>
    <property type="project" value="UniProtKB-KW"/>
</dbReference>
<keyword evidence="3 13" id="KW-0812">Transmembrane</keyword>
<evidence type="ECO:0000256" key="2">
    <source>
        <dbReference type="ARBA" id="ARBA00008054"/>
    </source>
</evidence>
<dbReference type="SUPFAM" id="SSF69179">
    <property type="entry name" value="Integrin domains"/>
    <property type="match status" value="3"/>
</dbReference>
<evidence type="ECO:0000256" key="10">
    <source>
        <dbReference type="ARBA" id="ARBA00023170"/>
    </source>
</evidence>
<dbReference type="Pfam" id="PF20806">
    <property type="entry name" value="Integrin_A_Ig_3"/>
    <property type="match status" value="1"/>
</dbReference>
<dbReference type="Proteomes" id="UP001108240">
    <property type="component" value="Unplaced"/>
</dbReference>
<dbReference type="PRINTS" id="PR01185">
    <property type="entry name" value="INTEGRINA"/>
</dbReference>
<keyword evidence="10 13" id="KW-0675">Receptor</keyword>
<evidence type="ECO:0000256" key="1">
    <source>
        <dbReference type="ARBA" id="ARBA00004479"/>
    </source>
</evidence>
<keyword evidence="4 13" id="KW-0732">Signal</keyword>
<dbReference type="InterPro" id="IPR048286">
    <property type="entry name" value="Integrin_alpha_Ig-like_3"/>
</dbReference>
<sequence length="1053" mass="118310">MLFSQWALLLTVWMLRPQQVSSFNLDTQNVMKKSGEADTLFGFSMAMHHQLKPSEERVLLIGAPRAKALPNQNANISGGLYRCKFTQSNDCERIKVDIKERSKHNPGKDFREKQWLGVRVRSQGRGGKVVTCAHRYQDWSFDNQRLLGRCFVLEQDLTLVKDGESTRTICKNREPDKHNFGYCQQGVSVAFSKDNRYLVYGAPGAYDWKGIVHMEPVDNFFIETFETGDHNQRQHKLIPVDISSFLGFVVDTGMNLMKKGELNVVAGAPRSNHSGEVLLLRMEEKAEIRNLKAEYILQGPGLASSFGYDLTILDINSDGWDDLVVGAPEFSNKNMDEDVGGAVYVYINQAKGQRWNQIKPVCLYGKRDSMFGLAVAHIGDIDQDGYQDFAVSAPNEDTGRGRVYIYHGSAAGFHKKPEVLDSGHPGIKSFGYSLAGNMDIDDNGYPDLAVGSLSDTVQVYRSKPVVNIEKTLTLTPNAIDFKAQDCKRYSCYITAQSCFTYTVQTPTYNHKLRIKYTLMADTVRIERGLPSRVVFVNSEAAQGDQELSVQGKQECIQTKLRLLGDIQDKLTIISISLSVSLQSNNLKQTFRNLPGLEPVLNTLQENATKAEVTFINAGCGSDNICQSNLQLQYSFCTKDQQGDKCDPLAMENDIPVISPGDENIALEVTVTNIGGDDAHQSQLSVTFPEFLRLSSVELKKSSETQVQCNPNENKTQANCQLGNPFKRDSEVSFFLILSTERLSLSIKSTNVTMSLKTISIQDIPVVVAEAKIVFKMHLKIAGLAKPSQLFFGGKVKDEKAMKSEDDIGSLVQYEFRIINLGRPLKSFGSVVLNIQWPKATKEGKRLLYLVQIKDQGTNIIHCTPSEAINPLRFIKASSRRRREVEREPGLEALVSTTDFFPFLGNKRKYKTLTCADDLRCVDIKCPLEAVNSTTAVVLHARLWNNTFLEEYSSLNYLDIVLDAFLTLNGTQENIGMQQSDAKVKLTVFRERKPALLSRVPWWVILFSIMTALLLMALLFYLLWKSKRGSRWRNRERTHGDIGWKYAVKSRGWG</sequence>
<dbReference type="PANTHER" id="PTHR23220:SF9">
    <property type="entry name" value="INTEGRIN ALPHA-6"/>
    <property type="match status" value="1"/>
</dbReference>
<dbReference type="Gene3D" id="1.20.5.930">
    <property type="entry name" value="Bicelle-embedded integrin alpha(iib) transmembrane segment"/>
    <property type="match status" value="1"/>
</dbReference>
<dbReference type="Pfam" id="PF08441">
    <property type="entry name" value="Integrin_A_Ig_1"/>
    <property type="match status" value="1"/>
</dbReference>
<dbReference type="Pfam" id="PF20805">
    <property type="entry name" value="Integrin_A_Ig_2"/>
    <property type="match status" value="1"/>
</dbReference>
<dbReference type="Gene3D" id="2.60.40.1460">
    <property type="entry name" value="Integrin domains. Chain A, domain 2"/>
    <property type="match status" value="1"/>
</dbReference>
<feature type="repeat" description="FG-GAP" evidence="12">
    <location>
        <begin position="292"/>
        <end position="355"/>
    </location>
</feature>
<evidence type="ECO:0000313" key="17">
    <source>
        <dbReference type="Ensembl" id="ENSCCRP00000175710.1"/>
    </source>
</evidence>
<evidence type="ECO:0000256" key="12">
    <source>
        <dbReference type="PROSITE-ProRule" id="PRU00803"/>
    </source>
</evidence>
<dbReference type="OMA" id="TKVAWWI"/>
<name>A0A9J8DEJ8_CYPCA</name>
<dbReference type="GO" id="GO:0008305">
    <property type="term" value="C:integrin complex"/>
    <property type="evidence" value="ECO:0007669"/>
    <property type="project" value="InterPro"/>
</dbReference>
<feature type="domain" description="Integrin alpha first immunoglubulin-like" evidence="14">
    <location>
        <begin position="462"/>
        <end position="616"/>
    </location>
</feature>
<reference evidence="17" key="2">
    <citation type="submission" date="2025-09" db="UniProtKB">
        <authorList>
            <consortium name="Ensembl"/>
        </authorList>
    </citation>
    <scope>IDENTIFICATION</scope>
</reference>
<dbReference type="SMART" id="SM00191">
    <property type="entry name" value="Int_alpha"/>
    <property type="match status" value="5"/>
</dbReference>
<evidence type="ECO:0000259" key="16">
    <source>
        <dbReference type="Pfam" id="PF20806"/>
    </source>
</evidence>
<evidence type="ECO:0000259" key="15">
    <source>
        <dbReference type="Pfam" id="PF20805"/>
    </source>
</evidence>
<dbReference type="PROSITE" id="PS51470">
    <property type="entry name" value="FG_GAP"/>
    <property type="match status" value="4"/>
</dbReference>
<dbReference type="InterPro" id="IPR048285">
    <property type="entry name" value="Integrin_alpha_Ig-like_2"/>
</dbReference>
<dbReference type="GO" id="GO:0050900">
    <property type="term" value="P:leukocyte migration"/>
    <property type="evidence" value="ECO:0007669"/>
    <property type="project" value="TreeGrafter"/>
</dbReference>
<evidence type="ECO:0000256" key="5">
    <source>
        <dbReference type="ARBA" id="ARBA00022737"/>
    </source>
</evidence>
<evidence type="ECO:0000256" key="6">
    <source>
        <dbReference type="ARBA" id="ARBA00022889"/>
    </source>
</evidence>
<organism evidence="17 18">
    <name type="scientific">Cyprinus carpio carpio</name>
    <dbReference type="NCBI Taxonomy" id="630221"/>
    <lineage>
        <taxon>Eukaryota</taxon>
        <taxon>Metazoa</taxon>
        <taxon>Chordata</taxon>
        <taxon>Craniata</taxon>
        <taxon>Vertebrata</taxon>
        <taxon>Euteleostomi</taxon>
        <taxon>Actinopterygii</taxon>
        <taxon>Neopterygii</taxon>
        <taxon>Teleostei</taxon>
        <taxon>Ostariophysi</taxon>
        <taxon>Cypriniformes</taxon>
        <taxon>Cyprinidae</taxon>
        <taxon>Cyprininae</taxon>
        <taxon>Cyprinus</taxon>
    </lineage>
</organism>
<evidence type="ECO:0000256" key="8">
    <source>
        <dbReference type="ARBA" id="ARBA00023037"/>
    </source>
</evidence>
<keyword evidence="6 13" id="KW-0130">Cell adhesion</keyword>
<dbReference type="GO" id="GO:0007160">
    <property type="term" value="P:cell-matrix adhesion"/>
    <property type="evidence" value="ECO:0007669"/>
    <property type="project" value="TreeGrafter"/>
</dbReference>
<dbReference type="InterPro" id="IPR032695">
    <property type="entry name" value="Integrin_dom_sf"/>
</dbReference>
<dbReference type="InterPro" id="IPR000413">
    <property type="entry name" value="Integrin_alpha"/>
</dbReference>
<evidence type="ECO:0000256" key="9">
    <source>
        <dbReference type="ARBA" id="ARBA00023136"/>
    </source>
</evidence>
<evidence type="ECO:0000256" key="13">
    <source>
        <dbReference type="RuleBase" id="RU003762"/>
    </source>
</evidence>
<dbReference type="GO" id="GO:0005178">
    <property type="term" value="F:integrin binding"/>
    <property type="evidence" value="ECO:0007669"/>
    <property type="project" value="TreeGrafter"/>
</dbReference>
<feature type="signal peptide" evidence="13">
    <location>
        <begin position="1"/>
        <end position="22"/>
    </location>
</feature>
<dbReference type="GO" id="GO:0009897">
    <property type="term" value="C:external side of plasma membrane"/>
    <property type="evidence" value="ECO:0007669"/>
    <property type="project" value="TreeGrafter"/>
</dbReference>
<reference evidence="17" key="1">
    <citation type="submission" date="2025-08" db="UniProtKB">
        <authorList>
            <consortium name="Ensembl"/>
        </authorList>
    </citation>
    <scope>IDENTIFICATION</scope>
</reference>
<keyword evidence="7 13" id="KW-1133">Transmembrane helix</keyword>
<dbReference type="GO" id="GO:0098609">
    <property type="term" value="P:cell-cell adhesion"/>
    <property type="evidence" value="ECO:0007669"/>
    <property type="project" value="TreeGrafter"/>
</dbReference>
<keyword evidence="18" id="KW-1185">Reference proteome</keyword>
<evidence type="ECO:0000256" key="11">
    <source>
        <dbReference type="ARBA" id="ARBA00023180"/>
    </source>
</evidence>
<evidence type="ECO:0000256" key="7">
    <source>
        <dbReference type="ARBA" id="ARBA00022989"/>
    </source>
</evidence>
<dbReference type="AlphaFoldDB" id="A0A9J8DEJ8"/>
<dbReference type="Gene3D" id="2.60.40.1510">
    <property type="entry name" value="ntegrin, alpha v. Chain A, domain 3"/>
    <property type="match status" value="1"/>
</dbReference>
<dbReference type="GO" id="GO:0033627">
    <property type="term" value="P:cell adhesion mediated by integrin"/>
    <property type="evidence" value="ECO:0007669"/>
    <property type="project" value="TreeGrafter"/>
</dbReference>
<dbReference type="PANTHER" id="PTHR23220">
    <property type="entry name" value="INTEGRIN ALPHA"/>
    <property type="match status" value="1"/>
</dbReference>
<comment type="subcellular location">
    <subcellularLocation>
        <location evidence="1 13">Membrane</location>
        <topology evidence="1 13">Single-pass type I membrane protein</topology>
    </subcellularLocation>
</comment>
<dbReference type="Pfam" id="PF01839">
    <property type="entry name" value="FG-GAP"/>
    <property type="match status" value="2"/>
</dbReference>
<dbReference type="Gene3D" id="2.130.10.130">
    <property type="entry name" value="Integrin alpha, N-terminal"/>
    <property type="match status" value="1"/>
</dbReference>
<feature type="repeat" description="FG-GAP" evidence="12">
    <location>
        <begin position="416"/>
        <end position="477"/>
    </location>
</feature>
<dbReference type="SUPFAM" id="SSF69318">
    <property type="entry name" value="Integrin alpha N-terminal domain"/>
    <property type="match status" value="1"/>
</dbReference>
<dbReference type="Ensembl" id="ENSCCRT00000177770.1">
    <property type="protein sequence ID" value="ENSCCRP00000175710.1"/>
    <property type="gene ID" value="ENSCCRG00000048610.2"/>
</dbReference>
<comment type="similarity">
    <text evidence="2 13">Belongs to the integrin alpha chain family.</text>
</comment>
<dbReference type="InterPro" id="IPR013649">
    <property type="entry name" value="Integrin_alpha_Ig-like_1"/>
</dbReference>
<keyword evidence="5" id="KW-0677">Repeat</keyword>
<feature type="domain" description="Integrin alpha second immunoglobulin-like" evidence="15">
    <location>
        <begin position="619"/>
        <end position="762"/>
    </location>
</feature>
<feature type="domain" description="Integrin alpha third immunoglobulin-like" evidence="16">
    <location>
        <begin position="778"/>
        <end position="989"/>
    </location>
</feature>
<dbReference type="GeneTree" id="ENSGT00940000155353"/>
<evidence type="ECO:0000256" key="4">
    <source>
        <dbReference type="ARBA" id="ARBA00022729"/>
    </source>
</evidence>
<dbReference type="InterPro" id="IPR013519">
    <property type="entry name" value="Int_alpha_beta-p"/>
</dbReference>
<feature type="transmembrane region" description="Helical" evidence="13">
    <location>
        <begin position="999"/>
        <end position="1023"/>
    </location>
</feature>
<feature type="chain" id="PRO_5039961216" evidence="13">
    <location>
        <begin position="23"/>
        <end position="1053"/>
    </location>
</feature>
<keyword evidence="9 13" id="KW-0472">Membrane</keyword>
<dbReference type="Gene3D" id="2.60.40.1530">
    <property type="entry name" value="ntegrin, alpha v. Chain A, domain 4"/>
    <property type="match status" value="1"/>
</dbReference>
<evidence type="ECO:0000313" key="18">
    <source>
        <dbReference type="Proteomes" id="UP001108240"/>
    </source>
</evidence>
<proteinExistence type="inferred from homology"/>
<accession>A0A9J8DEJ8</accession>
<feature type="repeat" description="FG-GAP" evidence="12">
    <location>
        <begin position="357"/>
        <end position="415"/>
    </location>
</feature>